<dbReference type="InterPro" id="IPR050077">
    <property type="entry name" value="LexA_repressor"/>
</dbReference>
<comment type="subunit">
    <text evidence="2 13">Homodimer.</text>
</comment>
<dbReference type="FunFam" id="1.10.10.10:FF:000009">
    <property type="entry name" value="LexA repressor"/>
    <property type="match status" value="1"/>
</dbReference>
<evidence type="ECO:0000256" key="8">
    <source>
        <dbReference type="ARBA" id="ARBA00023015"/>
    </source>
</evidence>
<keyword evidence="6 13" id="KW-0378">Hydrolase</keyword>
<keyword evidence="7 13" id="KW-0068">Autocatalytic cleavage</keyword>
<dbReference type="PRINTS" id="PR00726">
    <property type="entry name" value="LEXASERPTASE"/>
</dbReference>
<evidence type="ECO:0000313" key="18">
    <source>
        <dbReference type="Proteomes" id="UP000319449"/>
    </source>
</evidence>
<dbReference type="GO" id="GO:0045892">
    <property type="term" value="P:negative regulation of DNA-templated transcription"/>
    <property type="evidence" value="ECO:0007669"/>
    <property type="project" value="UniProtKB-UniRule"/>
</dbReference>
<comment type="catalytic activity">
    <reaction evidence="13">
        <text>Hydrolysis of Ala-|-Gly bond in repressor LexA.</text>
        <dbReference type="EC" id="3.4.21.88"/>
    </reaction>
</comment>
<dbReference type="CDD" id="cd06529">
    <property type="entry name" value="S24_LexA-like"/>
    <property type="match status" value="1"/>
</dbReference>
<dbReference type="EC" id="3.4.21.88" evidence="13"/>
<dbReference type="GO" id="GO:0009432">
    <property type="term" value="P:SOS response"/>
    <property type="evidence" value="ECO:0007669"/>
    <property type="project" value="UniProtKB-UniRule"/>
</dbReference>
<dbReference type="PANTHER" id="PTHR33516">
    <property type="entry name" value="LEXA REPRESSOR"/>
    <property type="match status" value="1"/>
</dbReference>
<comment type="caution">
    <text evidence="17">The sequence shown here is derived from an EMBL/GenBank/DDBJ whole genome shotgun (WGS) entry which is preliminary data.</text>
</comment>
<keyword evidence="10 13" id="KW-0804">Transcription</keyword>
<keyword evidence="11 13" id="KW-0234">DNA repair</keyword>
<evidence type="ECO:0000256" key="11">
    <source>
        <dbReference type="ARBA" id="ARBA00023204"/>
    </source>
</evidence>
<gene>
    <name evidence="13" type="primary">lexA</name>
    <name evidence="17" type="ORF">JN12_01306</name>
</gene>
<dbReference type="InterPro" id="IPR036388">
    <property type="entry name" value="WH-like_DNA-bd_sf"/>
</dbReference>
<dbReference type="InterPro" id="IPR015927">
    <property type="entry name" value="Peptidase_S24_S26A/B/C"/>
</dbReference>
<dbReference type="GO" id="GO:0006281">
    <property type="term" value="P:DNA repair"/>
    <property type="evidence" value="ECO:0007669"/>
    <property type="project" value="UniProtKB-UniRule"/>
</dbReference>
<evidence type="ECO:0000259" key="15">
    <source>
        <dbReference type="Pfam" id="PF00717"/>
    </source>
</evidence>
<keyword evidence="12 13" id="KW-0742">SOS response</keyword>
<dbReference type="GO" id="GO:0004252">
    <property type="term" value="F:serine-type endopeptidase activity"/>
    <property type="evidence" value="ECO:0007669"/>
    <property type="project" value="UniProtKB-UniRule"/>
</dbReference>
<feature type="DNA-binding region" description="H-T-H motif" evidence="13">
    <location>
        <begin position="28"/>
        <end position="48"/>
    </location>
</feature>
<reference evidence="17 18" key="1">
    <citation type="submission" date="2019-07" db="EMBL/GenBank/DDBJ databases">
        <title>Genomic Encyclopedia of Archaeal and Bacterial Type Strains, Phase II (KMG-II): from individual species to whole genera.</title>
        <authorList>
            <person name="Goeker M."/>
        </authorList>
    </citation>
    <scope>NUCLEOTIDE SEQUENCE [LARGE SCALE GENOMIC DNA]</scope>
    <source>
        <strain evidence="17 18">ATCC BAA-1139</strain>
    </source>
</reference>
<dbReference type="InterPro" id="IPR006197">
    <property type="entry name" value="Peptidase_S24_LexA"/>
</dbReference>
<dbReference type="Pfam" id="PF01726">
    <property type="entry name" value="LexA_DNA_bind"/>
    <property type="match status" value="1"/>
</dbReference>
<dbReference type="OrthoDB" id="9802364at2"/>
<feature type="active site" description="For autocatalytic cleavage activity" evidence="13">
    <location>
        <position position="137"/>
    </location>
</feature>
<dbReference type="RefSeq" id="WP_145019995.1">
    <property type="nucleotide sequence ID" value="NZ_VLLN01000006.1"/>
</dbReference>
<dbReference type="Gene3D" id="2.10.109.10">
    <property type="entry name" value="Umud Fragment, subunit A"/>
    <property type="match status" value="1"/>
</dbReference>
<dbReference type="InterPro" id="IPR036390">
    <property type="entry name" value="WH_DNA-bd_sf"/>
</dbReference>
<dbReference type="InterPro" id="IPR006200">
    <property type="entry name" value="LexA"/>
</dbReference>
<comment type="similarity">
    <text evidence="1 13 14">Belongs to the peptidase S24 family.</text>
</comment>
<protein>
    <recommendedName>
        <fullName evidence="13">LexA repressor</fullName>
        <ecNumber evidence="13">3.4.21.88</ecNumber>
    </recommendedName>
</protein>
<evidence type="ECO:0000256" key="14">
    <source>
        <dbReference type="RuleBase" id="RU003991"/>
    </source>
</evidence>
<dbReference type="Pfam" id="PF00717">
    <property type="entry name" value="Peptidase_S24"/>
    <property type="match status" value="1"/>
</dbReference>
<evidence type="ECO:0000256" key="1">
    <source>
        <dbReference type="ARBA" id="ARBA00007484"/>
    </source>
</evidence>
<dbReference type="GO" id="GO:0006508">
    <property type="term" value="P:proteolysis"/>
    <property type="evidence" value="ECO:0007669"/>
    <property type="project" value="InterPro"/>
</dbReference>
<evidence type="ECO:0000256" key="13">
    <source>
        <dbReference type="HAMAP-Rule" id="MF_00015"/>
    </source>
</evidence>
<evidence type="ECO:0000256" key="2">
    <source>
        <dbReference type="ARBA" id="ARBA00011738"/>
    </source>
</evidence>
<evidence type="ECO:0000256" key="9">
    <source>
        <dbReference type="ARBA" id="ARBA00023125"/>
    </source>
</evidence>
<dbReference type="PANTHER" id="PTHR33516:SF2">
    <property type="entry name" value="LEXA REPRESSOR-RELATED"/>
    <property type="match status" value="1"/>
</dbReference>
<feature type="domain" description="Peptidase S24/S26A/S26B/S26C" evidence="15">
    <location>
        <begin position="95"/>
        <end position="210"/>
    </location>
</feature>
<feature type="site" description="Cleavage; by autolysis" evidence="13">
    <location>
        <begin position="102"/>
        <end position="103"/>
    </location>
</feature>
<evidence type="ECO:0000256" key="7">
    <source>
        <dbReference type="ARBA" id="ARBA00022813"/>
    </source>
</evidence>
<dbReference type="FunFam" id="2.10.109.10:FF:000001">
    <property type="entry name" value="LexA repressor"/>
    <property type="match status" value="1"/>
</dbReference>
<feature type="active site" description="For autocatalytic cleavage activity" evidence="13">
    <location>
        <position position="174"/>
    </location>
</feature>
<keyword evidence="4 13" id="KW-0235">DNA replication</keyword>
<feature type="domain" description="LexA repressor DNA-binding" evidence="16">
    <location>
        <begin position="1"/>
        <end position="65"/>
    </location>
</feature>
<dbReference type="InterPro" id="IPR039418">
    <property type="entry name" value="LexA-like"/>
</dbReference>
<dbReference type="HAMAP" id="MF_00015">
    <property type="entry name" value="LexA"/>
    <property type="match status" value="1"/>
</dbReference>
<keyword evidence="9 13" id="KW-0238">DNA-binding</keyword>
<dbReference type="InterPro" id="IPR006199">
    <property type="entry name" value="LexA_DNA-bd_dom"/>
</dbReference>
<keyword evidence="5 13" id="KW-0227">DNA damage</keyword>
<dbReference type="Proteomes" id="UP000319449">
    <property type="component" value="Unassembled WGS sequence"/>
</dbReference>
<dbReference type="GO" id="GO:0003677">
    <property type="term" value="F:DNA binding"/>
    <property type="evidence" value="ECO:0007669"/>
    <property type="project" value="UniProtKB-UniRule"/>
</dbReference>
<accession>A0A562VPG0</accession>
<name>A0A562VPG0_9BACT</name>
<evidence type="ECO:0000256" key="4">
    <source>
        <dbReference type="ARBA" id="ARBA00022705"/>
    </source>
</evidence>
<dbReference type="SUPFAM" id="SSF51306">
    <property type="entry name" value="LexA/Signal peptidase"/>
    <property type="match status" value="1"/>
</dbReference>
<evidence type="ECO:0000313" key="17">
    <source>
        <dbReference type="EMBL" id="TWJ19819.1"/>
    </source>
</evidence>
<dbReference type="Gene3D" id="1.10.10.10">
    <property type="entry name" value="Winged helix-like DNA-binding domain superfamily/Winged helix DNA-binding domain"/>
    <property type="match status" value="1"/>
</dbReference>
<evidence type="ECO:0000256" key="6">
    <source>
        <dbReference type="ARBA" id="ARBA00022801"/>
    </source>
</evidence>
<dbReference type="AlphaFoldDB" id="A0A562VPG0"/>
<proteinExistence type="inferred from homology"/>
<evidence type="ECO:0000256" key="12">
    <source>
        <dbReference type="ARBA" id="ARBA00023236"/>
    </source>
</evidence>
<keyword evidence="18" id="KW-1185">Reference proteome</keyword>
<keyword evidence="8 13" id="KW-0805">Transcription regulation</keyword>
<comment type="function">
    <text evidence="13">Represses a number of genes involved in the response to DNA damage (SOS response), including recA and lexA. In the presence of single-stranded DNA, RecA interacts with LexA causing an autocatalytic cleavage which disrupts the DNA-binding part of LexA, leading to derepression of the SOS regulon and eventually DNA repair.</text>
</comment>
<keyword evidence="3 13" id="KW-0678">Repressor</keyword>
<dbReference type="InterPro" id="IPR036286">
    <property type="entry name" value="LexA/Signal_pep-like_sf"/>
</dbReference>
<dbReference type="EMBL" id="VLLN01000006">
    <property type="protein sequence ID" value="TWJ19819.1"/>
    <property type="molecule type" value="Genomic_DNA"/>
</dbReference>
<evidence type="ECO:0000256" key="10">
    <source>
        <dbReference type="ARBA" id="ARBA00023163"/>
    </source>
</evidence>
<evidence type="ECO:0000256" key="5">
    <source>
        <dbReference type="ARBA" id="ARBA00022763"/>
    </source>
</evidence>
<dbReference type="GO" id="GO:0006260">
    <property type="term" value="P:DNA replication"/>
    <property type="evidence" value="ECO:0007669"/>
    <property type="project" value="UniProtKB-UniRule"/>
</dbReference>
<evidence type="ECO:0000256" key="3">
    <source>
        <dbReference type="ARBA" id="ARBA00022491"/>
    </source>
</evidence>
<evidence type="ECO:0000259" key="16">
    <source>
        <dbReference type="Pfam" id="PF01726"/>
    </source>
</evidence>
<organism evidence="17 18">
    <name type="scientific">Geobacter argillaceus</name>
    <dbReference type="NCBI Taxonomy" id="345631"/>
    <lineage>
        <taxon>Bacteria</taxon>
        <taxon>Pseudomonadati</taxon>
        <taxon>Thermodesulfobacteriota</taxon>
        <taxon>Desulfuromonadia</taxon>
        <taxon>Geobacterales</taxon>
        <taxon>Geobacteraceae</taxon>
        <taxon>Geobacter</taxon>
    </lineage>
</organism>
<dbReference type="NCBIfam" id="TIGR00498">
    <property type="entry name" value="lexA"/>
    <property type="match status" value="1"/>
</dbReference>
<dbReference type="SUPFAM" id="SSF46785">
    <property type="entry name" value="Winged helix' DNA-binding domain"/>
    <property type="match status" value="1"/>
</dbReference>
<sequence length="217" mass="23699">MDDLTPRQRQVLHVIREQLARAGYPPTLREIAGQLGISGTLGVMKHLAALERKGYLRKEAGNSRAIVLTVPTGGAAFPKKLSRSGRDQEAPQPLPVVGVVRAGTPQPPVEDIEEYISVDRSIARAGGAFFLRVKGDSMVNAAIVEGDLALVRPQPTAENRDIVVAMVEGEATLKRFYRERSRIRLQPENPNMQPIIVNPGDELAIIGKVVGIYRRLA</sequence>